<dbReference type="GO" id="GO:0071014">
    <property type="term" value="C:post-mRNA release spliceosomal complex"/>
    <property type="evidence" value="ECO:0007669"/>
    <property type="project" value="TreeGrafter"/>
</dbReference>
<dbReference type="Pfam" id="PF23231">
    <property type="entry name" value="HAT_Syf1_CNRKL1_C"/>
    <property type="match status" value="2"/>
</dbReference>
<evidence type="ECO:0000313" key="12">
    <source>
        <dbReference type="WBParaSite" id="maker-uti_cns_0008633-snap-gene-0.1-mRNA-1"/>
    </source>
</evidence>
<keyword evidence="5" id="KW-0677">Repeat</keyword>
<evidence type="ECO:0000256" key="3">
    <source>
        <dbReference type="ARBA" id="ARBA00022664"/>
    </source>
</evidence>
<keyword evidence="11" id="KW-1185">Reference proteome</keyword>
<name>A0A1I8HYS8_9PLAT</name>
<dbReference type="WBParaSite" id="maker-uti_cns_0008633-snap-gene-0.1-mRNA-1">
    <property type="protein sequence ID" value="maker-uti_cns_0008633-snap-gene-0.1-mRNA-1"/>
    <property type="gene ID" value="maker-uti_cns_0008633-snap-gene-0.1"/>
</dbReference>
<evidence type="ECO:0000256" key="5">
    <source>
        <dbReference type="ARBA" id="ARBA00022737"/>
    </source>
</evidence>
<dbReference type="InterPro" id="IPR045075">
    <property type="entry name" value="Syf1-like"/>
</dbReference>
<dbReference type="GO" id="GO:0003676">
    <property type="term" value="F:nucleic acid binding"/>
    <property type="evidence" value="ECO:0007669"/>
    <property type="project" value="InterPro"/>
</dbReference>
<dbReference type="AlphaFoldDB" id="A0A1I8HYS8"/>
<evidence type="ECO:0000256" key="6">
    <source>
        <dbReference type="ARBA" id="ARBA00023187"/>
    </source>
</evidence>
<keyword evidence="7" id="KW-0539">Nucleus</keyword>
<evidence type="ECO:0000256" key="1">
    <source>
        <dbReference type="ARBA" id="ARBA00004123"/>
    </source>
</evidence>
<comment type="subcellular location">
    <subcellularLocation>
        <location evidence="1">Nucleus</location>
    </subcellularLocation>
</comment>
<feature type="region of interest" description="Disordered" evidence="9">
    <location>
        <begin position="1"/>
        <end position="60"/>
    </location>
</feature>
<dbReference type="InterPro" id="IPR011990">
    <property type="entry name" value="TPR-like_helical_dom_sf"/>
</dbReference>
<evidence type="ECO:0000256" key="9">
    <source>
        <dbReference type="SAM" id="MobiDB-lite"/>
    </source>
</evidence>
<dbReference type="InterPro" id="IPR036397">
    <property type="entry name" value="RNaseH_sf"/>
</dbReference>
<feature type="domain" description="Pre-mRNA-splicing factor Syf1/CRNKL1-like C-terminal HAT-repeats" evidence="10">
    <location>
        <begin position="960"/>
        <end position="1103"/>
    </location>
</feature>
<reference evidence="12" key="1">
    <citation type="submission" date="2016-11" db="UniProtKB">
        <authorList>
            <consortium name="WormBaseParasite"/>
        </authorList>
    </citation>
    <scope>IDENTIFICATION</scope>
</reference>
<evidence type="ECO:0000256" key="8">
    <source>
        <dbReference type="SAM" id="Coils"/>
    </source>
</evidence>
<evidence type="ECO:0000256" key="2">
    <source>
        <dbReference type="ARBA" id="ARBA00008644"/>
    </source>
</evidence>
<protein>
    <submittedName>
        <fullName evidence="12">TPR_REGION domain-containing protein</fullName>
    </submittedName>
</protein>
<keyword evidence="6" id="KW-0508">mRNA splicing</keyword>
<keyword evidence="8" id="KW-0175">Coiled coil</keyword>
<evidence type="ECO:0000256" key="7">
    <source>
        <dbReference type="ARBA" id="ARBA00023242"/>
    </source>
</evidence>
<dbReference type="SMART" id="SM00386">
    <property type="entry name" value="HAT"/>
    <property type="match status" value="14"/>
</dbReference>
<dbReference type="Proteomes" id="UP000095280">
    <property type="component" value="Unplaced"/>
</dbReference>
<sequence length="1257" mass="145254">MMKVCSTRGLAKADSHAGRALHSSPRPPQPSANNFELSAVSAGQGAPGSGPGRRPTTGWRARPCVPRANIPPVCGGRPRLPFLLFCDNSVLLALFAASADTLPTSCALSKLGLGVKDFARIKMLEVVVLWPFVSAAEPFADWFRSLSHTRAVVTVEQLGRKLHPGIGRLEQRIAQSVINFDCGRLQVVTGSSTSPACPPCTAGVPMLYRSLRPAVQHKCAAAFLHAEPLAQGLEQLAFELTSLVAVDCVWDALPKRYLPEHSAAQFLTLLCMPGYQQRSARLSSVRWLLQAAAACLVGPAHRLARSRRRHSLRRLRFADDSPGIGGRNLSSNHLTNHLEDILQKAVTELLCQQVTTVRLSTSRTPTSSRPGQYQRAKLNDWMVSSQRASRLSDSLVCSTASPRTGRPRSTRTTELIETCRALVEEDSKVSVRDLANFLEVGKTTVHKILTEDLHLRNVSAVWVPYALSEENKTARINSRSVQQYMESRGVQLVFQSPYSPDFNLCNRFLFSWMKNDFSRRVFSDHNEVREAVLQWARGLDEDCLKREVQRLVDHCQAACTTAMDFDDTEELGSGARGRQAKLAKSMKAKNKMANQVQITAEQLLREAKERELEVQAAPPKQKISSMAELRDFQLRKRKEYEDNIRKNRTSLHNWIKYAAFEEDQGELFKARSVYERALDVDYRSPSLWIKYAEMEMKHKQVNHARNIFDRAVSILPRVNQFWYKYAYMEEMLGNVAGARQVFERFMEWEPDEQAWHSYINFELRYKELDRARYIYERFVLVHPEPKNWIKYAKFEERNGYLASARQVFERGVEFYGNENPDARLLIEFARFEERQKEHERARFIYRFALDNLPKSEQADIYKAYTVHEKKYGDRGAIESVVISKRRIKYEAELEDNPLNYDAWFDYIRLAEEELASTGQVDDVRRIYERAIACLPPLEEKQHWRRYIYLWIYYALFEELVAGDIPRTREVYQTCLTVLPHKKFTFAKIWLLFAKFEIRQRDVTAARRLLGQALGRCPKERLFRGYIELEIQLREFDRCRRLYEKFLEFSPENCQTWMRFAEFETVLGDLDRARAIYRLAVGQPRLDLPELLWKGFIDFEIEAEEFAKARSLYRELLERTQHVKVWLSFASFEEAHGDGADAARQIYSEADAAMRFGRDPQQRLTLLEAWLEFEKRQAGGDDPDAVDRDPRVRRVAGLMPERATRRRRTDDGGWEEFEELLFPDEQQQPNLRLLSLARRWRRRQQGDGVDLDDDDDDD</sequence>
<dbReference type="PANTHER" id="PTHR11246:SF3">
    <property type="entry name" value="CROOKED NECK-LIKE PROTEIN 1"/>
    <property type="match status" value="1"/>
</dbReference>
<dbReference type="Gene3D" id="3.30.420.10">
    <property type="entry name" value="Ribonuclease H-like superfamily/Ribonuclease H"/>
    <property type="match status" value="1"/>
</dbReference>
<dbReference type="GO" id="GO:0071011">
    <property type="term" value="C:precatalytic spliceosome"/>
    <property type="evidence" value="ECO:0007669"/>
    <property type="project" value="TreeGrafter"/>
</dbReference>
<dbReference type="FunFam" id="1.25.40.10:FF:000327">
    <property type="entry name" value="Pre-mRNA-splicing factor CLF1"/>
    <property type="match status" value="1"/>
</dbReference>
<keyword evidence="4" id="KW-0747">Spliceosome</keyword>
<feature type="coiled-coil region" evidence="8">
    <location>
        <begin position="586"/>
        <end position="613"/>
    </location>
</feature>
<evidence type="ECO:0000259" key="10">
    <source>
        <dbReference type="Pfam" id="PF23231"/>
    </source>
</evidence>
<dbReference type="InterPro" id="IPR055430">
    <property type="entry name" value="HAT_Syf1_CNRKL1_C"/>
</dbReference>
<organism evidence="11 12">
    <name type="scientific">Macrostomum lignano</name>
    <dbReference type="NCBI Taxonomy" id="282301"/>
    <lineage>
        <taxon>Eukaryota</taxon>
        <taxon>Metazoa</taxon>
        <taxon>Spiralia</taxon>
        <taxon>Lophotrochozoa</taxon>
        <taxon>Platyhelminthes</taxon>
        <taxon>Rhabditophora</taxon>
        <taxon>Macrostomorpha</taxon>
        <taxon>Macrostomida</taxon>
        <taxon>Macrostomidae</taxon>
        <taxon>Macrostomum</taxon>
    </lineage>
</organism>
<evidence type="ECO:0000256" key="4">
    <source>
        <dbReference type="ARBA" id="ARBA00022728"/>
    </source>
</evidence>
<accession>A0A1I8HYS8</accession>
<comment type="similarity">
    <text evidence="2">Belongs to the crooked-neck family.</text>
</comment>
<dbReference type="PANTHER" id="PTHR11246">
    <property type="entry name" value="PRE-MRNA SPLICING FACTOR"/>
    <property type="match status" value="1"/>
</dbReference>
<dbReference type="GO" id="GO:0000245">
    <property type="term" value="P:spliceosomal complex assembly"/>
    <property type="evidence" value="ECO:0007669"/>
    <property type="project" value="TreeGrafter"/>
</dbReference>
<dbReference type="GO" id="GO:0000974">
    <property type="term" value="C:Prp19 complex"/>
    <property type="evidence" value="ECO:0007669"/>
    <property type="project" value="TreeGrafter"/>
</dbReference>
<keyword evidence="3" id="KW-0507">mRNA processing</keyword>
<dbReference type="Gene3D" id="1.25.40.10">
    <property type="entry name" value="Tetratricopeptide repeat domain"/>
    <property type="match status" value="3"/>
</dbReference>
<proteinExistence type="inferred from homology"/>
<evidence type="ECO:0000313" key="11">
    <source>
        <dbReference type="Proteomes" id="UP000095280"/>
    </source>
</evidence>
<dbReference type="SUPFAM" id="SSF48452">
    <property type="entry name" value="TPR-like"/>
    <property type="match status" value="2"/>
</dbReference>
<dbReference type="InterPro" id="IPR003107">
    <property type="entry name" value="HAT"/>
</dbReference>
<dbReference type="FunFam" id="1.25.40.10:FF:000075">
    <property type="entry name" value="Crooked neck pre-mRNA-splicing factor 1"/>
    <property type="match status" value="1"/>
</dbReference>
<dbReference type="GO" id="GO:0071007">
    <property type="term" value="C:U2-type catalytic step 2 spliceosome"/>
    <property type="evidence" value="ECO:0007669"/>
    <property type="project" value="TreeGrafter"/>
</dbReference>
<feature type="domain" description="Pre-mRNA-splicing factor Syf1/CRNKL1-like C-terminal HAT-repeats" evidence="10">
    <location>
        <begin position="653"/>
        <end position="941"/>
    </location>
</feature>